<proteinExistence type="predicted"/>
<comment type="caution">
    <text evidence="8">The sequence shown here is derived from an EMBL/GenBank/DDBJ whole genome shotgun (WGS) entry which is preliminary data.</text>
</comment>
<keyword evidence="4" id="KW-0804">Transcription</keyword>
<evidence type="ECO:0000256" key="4">
    <source>
        <dbReference type="ARBA" id="ARBA00023163"/>
    </source>
</evidence>
<dbReference type="CDD" id="cd10017">
    <property type="entry name" value="B3_DNA"/>
    <property type="match status" value="2"/>
</dbReference>
<reference evidence="8 9" key="1">
    <citation type="submission" date="2024-01" db="EMBL/GenBank/DDBJ databases">
        <title>The genomes of 5 underutilized Papilionoideae crops provide insights into root nodulation and disease resistanc.</title>
        <authorList>
            <person name="Jiang F."/>
        </authorList>
    </citation>
    <scope>NUCLEOTIDE SEQUENCE [LARGE SCALE GENOMIC DNA]</scope>
    <source>
        <strain evidence="8">LVBAO_FW01</strain>
        <tissue evidence="8">Leaves</tissue>
    </source>
</reference>
<dbReference type="InterPro" id="IPR050655">
    <property type="entry name" value="Plant_B3_domain"/>
</dbReference>
<dbReference type="PANTHER" id="PTHR31920:SF108">
    <property type="entry name" value="B3 DOMAIN-CONTAINING TRANSCRIPTION FACTOR VRN1-LIKE"/>
    <property type="match status" value="1"/>
</dbReference>
<evidence type="ECO:0000256" key="6">
    <source>
        <dbReference type="SAM" id="MobiDB-lite"/>
    </source>
</evidence>
<dbReference type="GO" id="GO:0003677">
    <property type="term" value="F:DNA binding"/>
    <property type="evidence" value="ECO:0007669"/>
    <property type="project" value="UniProtKB-KW"/>
</dbReference>
<evidence type="ECO:0000313" key="8">
    <source>
        <dbReference type="EMBL" id="KAK7339004.1"/>
    </source>
</evidence>
<protein>
    <recommendedName>
        <fullName evidence="7">TF-B3 domain-containing protein</fullName>
    </recommendedName>
</protein>
<keyword evidence="9" id="KW-1185">Reference proteome</keyword>
<dbReference type="InterPro" id="IPR003340">
    <property type="entry name" value="B3_DNA-bd"/>
</dbReference>
<name>A0AAN9QKM4_CANGL</name>
<feature type="domain" description="TF-B3" evidence="7">
    <location>
        <begin position="1"/>
        <end position="78"/>
    </location>
</feature>
<feature type="compositionally biased region" description="Polar residues" evidence="6">
    <location>
        <begin position="98"/>
        <end position="111"/>
    </location>
</feature>
<evidence type="ECO:0000256" key="3">
    <source>
        <dbReference type="ARBA" id="ARBA00023125"/>
    </source>
</evidence>
<gene>
    <name evidence="8" type="ORF">VNO77_19641</name>
</gene>
<dbReference type="Gene3D" id="2.40.330.10">
    <property type="entry name" value="DNA-binding pseudobarrel domain"/>
    <property type="match status" value="2"/>
</dbReference>
<dbReference type="SUPFAM" id="SSF101936">
    <property type="entry name" value="DNA-binding pseudobarrel domain"/>
    <property type="match status" value="2"/>
</dbReference>
<evidence type="ECO:0000259" key="7">
    <source>
        <dbReference type="PROSITE" id="PS50863"/>
    </source>
</evidence>
<keyword evidence="2" id="KW-0805">Transcription regulation</keyword>
<dbReference type="SMART" id="SM01019">
    <property type="entry name" value="B3"/>
    <property type="match status" value="1"/>
</dbReference>
<dbReference type="Proteomes" id="UP001367508">
    <property type="component" value="Unassembled WGS sequence"/>
</dbReference>
<evidence type="ECO:0000256" key="2">
    <source>
        <dbReference type="ARBA" id="ARBA00023015"/>
    </source>
</evidence>
<comment type="subcellular location">
    <subcellularLocation>
        <location evidence="1">Nucleus</location>
    </subcellularLocation>
</comment>
<keyword evidence="3" id="KW-0238">DNA-binding</keyword>
<sequence>MIPNAFVKTYGEELSSTIFLHPPNGTEWKLNLEKHDGKIWFQKGWKEFAEHHSLAYGHLLVITYERTSHFHVHIFDKSTLEIDYPIEGKMASNEGKKSPNNPNLEHYGSSQNRKDNSPLEFPQPCKMRSNKFDKVETISKLSKATLHHTDTKCEEKTVITAKYVTALDRASSFKPRNPSFLVVMQPSYIGKHSRGLLNIPSMFCKKHFDLDKEHGDIDLLVLNVGVWPVRIWSIETNLSRTEKENEKFHNYQIILAKEFQLFCMKLNVGSNKELTYFNKNPYYERATYGSVTFKAVRNETNLF</sequence>
<evidence type="ECO:0000256" key="1">
    <source>
        <dbReference type="ARBA" id="ARBA00004123"/>
    </source>
</evidence>
<dbReference type="PANTHER" id="PTHR31920">
    <property type="entry name" value="B3 DOMAIN-CONTAINING"/>
    <property type="match status" value="1"/>
</dbReference>
<organism evidence="8 9">
    <name type="scientific">Canavalia gladiata</name>
    <name type="common">Sword bean</name>
    <name type="synonym">Dolichos gladiatus</name>
    <dbReference type="NCBI Taxonomy" id="3824"/>
    <lineage>
        <taxon>Eukaryota</taxon>
        <taxon>Viridiplantae</taxon>
        <taxon>Streptophyta</taxon>
        <taxon>Embryophyta</taxon>
        <taxon>Tracheophyta</taxon>
        <taxon>Spermatophyta</taxon>
        <taxon>Magnoliopsida</taxon>
        <taxon>eudicotyledons</taxon>
        <taxon>Gunneridae</taxon>
        <taxon>Pentapetalae</taxon>
        <taxon>rosids</taxon>
        <taxon>fabids</taxon>
        <taxon>Fabales</taxon>
        <taxon>Fabaceae</taxon>
        <taxon>Papilionoideae</taxon>
        <taxon>50 kb inversion clade</taxon>
        <taxon>NPAAA clade</taxon>
        <taxon>indigoferoid/millettioid clade</taxon>
        <taxon>Phaseoleae</taxon>
        <taxon>Canavalia</taxon>
    </lineage>
</organism>
<dbReference type="GO" id="GO:0005634">
    <property type="term" value="C:nucleus"/>
    <property type="evidence" value="ECO:0007669"/>
    <property type="project" value="UniProtKB-SubCell"/>
</dbReference>
<feature type="region of interest" description="Disordered" evidence="6">
    <location>
        <begin position="91"/>
        <end position="123"/>
    </location>
</feature>
<dbReference type="EMBL" id="JAYMYQ010000004">
    <property type="protein sequence ID" value="KAK7339004.1"/>
    <property type="molecule type" value="Genomic_DNA"/>
</dbReference>
<keyword evidence="5" id="KW-0539">Nucleus</keyword>
<dbReference type="Pfam" id="PF02362">
    <property type="entry name" value="B3"/>
    <property type="match status" value="1"/>
</dbReference>
<dbReference type="PROSITE" id="PS50863">
    <property type="entry name" value="B3"/>
    <property type="match status" value="1"/>
</dbReference>
<dbReference type="AlphaFoldDB" id="A0AAN9QKM4"/>
<evidence type="ECO:0000256" key="5">
    <source>
        <dbReference type="ARBA" id="ARBA00023242"/>
    </source>
</evidence>
<evidence type="ECO:0000313" key="9">
    <source>
        <dbReference type="Proteomes" id="UP001367508"/>
    </source>
</evidence>
<dbReference type="InterPro" id="IPR015300">
    <property type="entry name" value="DNA-bd_pseudobarrel_sf"/>
</dbReference>
<accession>A0AAN9QKM4</accession>